<evidence type="ECO:0000259" key="6">
    <source>
        <dbReference type="PROSITE" id="PS50109"/>
    </source>
</evidence>
<keyword evidence="4" id="KW-0472">Membrane</keyword>
<dbReference type="InterPro" id="IPR003594">
    <property type="entry name" value="HATPase_dom"/>
</dbReference>
<dbReference type="SMART" id="SM00387">
    <property type="entry name" value="HATPase_c"/>
    <property type="match status" value="1"/>
</dbReference>
<keyword evidence="7" id="KW-0418">Kinase</keyword>
<evidence type="ECO:0000313" key="7">
    <source>
        <dbReference type="EMBL" id="WZN47317.1"/>
    </source>
</evidence>
<dbReference type="PROSITE" id="PS50109">
    <property type="entry name" value="HIS_KIN"/>
    <property type="match status" value="1"/>
</dbReference>
<keyword evidence="8" id="KW-1185">Reference proteome</keyword>
<evidence type="ECO:0000256" key="4">
    <source>
        <dbReference type="SAM" id="Phobius"/>
    </source>
</evidence>
<dbReference type="RefSeq" id="WP_341841962.1">
    <property type="nucleotide sequence ID" value="NZ_CP149792.1"/>
</dbReference>
<comment type="catalytic activity">
    <reaction evidence="1">
        <text>ATP + protein L-histidine = ADP + protein N-phospho-L-histidine.</text>
        <dbReference type="EC" id="2.7.13.3"/>
    </reaction>
</comment>
<dbReference type="GO" id="GO:0016301">
    <property type="term" value="F:kinase activity"/>
    <property type="evidence" value="ECO:0007669"/>
    <property type="project" value="UniProtKB-KW"/>
</dbReference>
<proteinExistence type="predicted"/>
<dbReference type="InterPro" id="IPR011990">
    <property type="entry name" value="TPR-like_helical_dom_sf"/>
</dbReference>
<keyword evidence="5" id="KW-0732">Signal</keyword>
<evidence type="ECO:0000313" key="8">
    <source>
        <dbReference type="Proteomes" id="UP001449657"/>
    </source>
</evidence>
<keyword evidence="4" id="KW-1133">Transmembrane helix</keyword>
<reference evidence="7 8" key="1">
    <citation type="submission" date="2024-03" db="EMBL/GenBank/DDBJ databases">
        <title>Chitinophaga caseinilytica sp. nov., a casein hydrolysing bacterium isolated from forest soil.</title>
        <authorList>
            <person name="Lee D.S."/>
            <person name="Han D.M."/>
            <person name="Baek J.H."/>
            <person name="Choi D.G."/>
            <person name="Jeon J.H."/>
            <person name="Jeon C.O."/>
        </authorList>
    </citation>
    <scope>NUCLEOTIDE SEQUENCE [LARGE SCALE GENOMIC DNA]</scope>
    <source>
        <strain evidence="7 8">KACC 19118</strain>
    </source>
</reference>
<feature type="signal peptide" evidence="5">
    <location>
        <begin position="1"/>
        <end position="24"/>
    </location>
</feature>
<sequence length="646" mass="73867">MPSRKGLCLLLCCCLAAFSSFAQASLIQRLKTELHRTKDSTAYNDQLNVLSAIYLVTHLDSALRYAERARDLSRRIHYQKGLADASVNLGACFTFQNNSNVAHRLYIEALSLYRTLGDSAGVCTALYCIGGYYHYEGNLPQAHQYMESAMGVGSRLLKDSIWTTMLANYYIVFSSDSAKADSARWALHKARDIAVRYHDDRMITYTGLFLAHEKVRENKLDSAMLELQMLTAHAGAEKMHYLDLYGNAQMVIYAAWSKLPDSTLYRQRVLDAAAAGGYKKLMIKPVIALYEFYKKSDPVKALQYADMLEEIASHQENLRSRQEQDYMESFLRDQELSNYRLDKQLREQTETYDRMESRNRATVFVFIAVCLVLSAMLLFTWYRAQRENKRIKKRISTINRMVIEKNQLLHHHDDFKNKLLTILAHDFRLPLSHIINVAELFRQKDLRPAQYQEIANTIAAMAADTLQLFETVLSWIRSQLTGFEYNPLPYSLEELWQEVLDLYAADIRDKGLVLEMAIPAGMQVKGDREMMQFVHRNLLHNAIKFSLKASAVSIRASKQKERAVISVTNGGSGISDIDIYHIFEYKVPGKYAREGNRGAGLALIICKDFIEKMEGSIIVKSDGTSYTTFEYTLMLEDEGINTIPIN</sequence>
<dbReference type="SMART" id="SM00388">
    <property type="entry name" value="HisKA"/>
    <property type="match status" value="1"/>
</dbReference>
<dbReference type="InterPro" id="IPR036890">
    <property type="entry name" value="HATPase_C_sf"/>
</dbReference>
<dbReference type="Gene3D" id="1.25.40.10">
    <property type="entry name" value="Tetratricopeptide repeat domain"/>
    <property type="match status" value="1"/>
</dbReference>
<evidence type="ECO:0000256" key="2">
    <source>
        <dbReference type="ARBA" id="ARBA00012438"/>
    </source>
</evidence>
<dbReference type="EMBL" id="CP150096">
    <property type="protein sequence ID" value="WZN47317.1"/>
    <property type="molecule type" value="Genomic_DNA"/>
</dbReference>
<dbReference type="PANTHER" id="PTHR43547:SF2">
    <property type="entry name" value="HYBRID SIGNAL TRANSDUCTION HISTIDINE KINASE C"/>
    <property type="match status" value="1"/>
</dbReference>
<organism evidence="7 8">
    <name type="scientific">Chitinophaga caseinilytica</name>
    <dbReference type="NCBI Taxonomy" id="2267521"/>
    <lineage>
        <taxon>Bacteria</taxon>
        <taxon>Pseudomonadati</taxon>
        <taxon>Bacteroidota</taxon>
        <taxon>Chitinophagia</taxon>
        <taxon>Chitinophagales</taxon>
        <taxon>Chitinophagaceae</taxon>
        <taxon>Chitinophaga</taxon>
    </lineage>
</organism>
<dbReference type="InterPro" id="IPR003661">
    <property type="entry name" value="HisK_dim/P_dom"/>
</dbReference>
<keyword evidence="3" id="KW-0597">Phosphoprotein</keyword>
<evidence type="ECO:0000256" key="5">
    <source>
        <dbReference type="SAM" id="SignalP"/>
    </source>
</evidence>
<dbReference type="EC" id="2.7.13.3" evidence="2"/>
<feature type="chain" id="PRO_5046449763" description="histidine kinase" evidence="5">
    <location>
        <begin position="25"/>
        <end position="646"/>
    </location>
</feature>
<dbReference type="PANTHER" id="PTHR43547">
    <property type="entry name" value="TWO-COMPONENT HISTIDINE KINASE"/>
    <property type="match status" value="1"/>
</dbReference>
<dbReference type="SUPFAM" id="SSF55874">
    <property type="entry name" value="ATPase domain of HSP90 chaperone/DNA topoisomerase II/histidine kinase"/>
    <property type="match status" value="1"/>
</dbReference>
<dbReference type="CDD" id="cd00082">
    <property type="entry name" value="HisKA"/>
    <property type="match status" value="1"/>
</dbReference>
<evidence type="ECO:0000256" key="3">
    <source>
        <dbReference type="ARBA" id="ARBA00022553"/>
    </source>
</evidence>
<evidence type="ECO:0000256" key="1">
    <source>
        <dbReference type="ARBA" id="ARBA00000085"/>
    </source>
</evidence>
<accession>A0ABZ2Z7M6</accession>
<dbReference type="Proteomes" id="UP001449657">
    <property type="component" value="Chromosome"/>
</dbReference>
<dbReference type="Pfam" id="PF02518">
    <property type="entry name" value="HATPase_c"/>
    <property type="match status" value="1"/>
</dbReference>
<dbReference type="SUPFAM" id="SSF48452">
    <property type="entry name" value="TPR-like"/>
    <property type="match status" value="1"/>
</dbReference>
<gene>
    <name evidence="7" type="ORF">WJU22_03880</name>
</gene>
<dbReference type="Gene3D" id="1.10.287.130">
    <property type="match status" value="1"/>
</dbReference>
<keyword evidence="7" id="KW-0808">Transferase</keyword>
<feature type="domain" description="Histidine kinase" evidence="6">
    <location>
        <begin position="422"/>
        <end position="637"/>
    </location>
</feature>
<dbReference type="InterPro" id="IPR005467">
    <property type="entry name" value="His_kinase_dom"/>
</dbReference>
<dbReference type="Gene3D" id="3.30.565.10">
    <property type="entry name" value="Histidine kinase-like ATPase, C-terminal domain"/>
    <property type="match status" value="1"/>
</dbReference>
<dbReference type="InterPro" id="IPR036097">
    <property type="entry name" value="HisK_dim/P_sf"/>
</dbReference>
<dbReference type="SUPFAM" id="SSF47384">
    <property type="entry name" value="Homodimeric domain of signal transducing histidine kinase"/>
    <property type="match status" value="1"/>
</dbReference>
<keyword evidence="4" id="KW-0812">Transmembrane</keyword>
<feature type="transmembrane region" description="Helical" evidence="4">
    <location>
        <begin position="363"/>
        <end position="384"/>
    </location>
</feature>
<protein>
    <recommendedName>
        <fullName evidence="2">histidine kinase</fullName>
        <ecNumber evidence="2">2.7.13.3</ecNumber>
    </recommendedName>
</protein>
<name>A0ABZ2Z7M6_9BACT</name>